<sequence>MPTISAGDKVLVSGANGFVATWVVRRFLEKGYAVRGTVRSADKGKFLEDLFQQYGERFEVVVVEDITKARILFEGAFDEAVKGVDAIAHTASPFYLNAVSHDELIGPAVNGTVGILRSAVKSGQNVKRIDVTSSCASVSEVGVDKVFSELDWNDLAVRDVWEQGDNAPGLSKYCASKTLAEKAAWEFYEKSRSDIKWDLSVLNPPFVFGPAIHDIKNPDALNTSARMWYETVLVDGKSKDFLTVQGLAYADVRDVAEAHVLALEKEAAGGERIIISAGESLYPAFPRLNTNRSLRFLLDVANALSPSPIPSHPSLPVGYPGVPWKAPVEYDTSKGARILGLKYRTKEELTRDTLADFEKRGW</sequence>
<dbReference type="PANTHER" id="PTHR10366">
    <property type="entry name" value="NAD DEPENDENT EPIMERASE/DEHYDRATASE"/>
    <property type="match status" value="1"/>
</dbReference>
<evidence type="ECO:0000313" key="5">
    <source>
        <dbReference type="Proteomes" id="UP000565441"/>
    </source>
</evidence>
<evidence type="ECO:0000313" key="4">
    <source>
        <dbReference type="EMBL" id="KAF5377007.1"/>
    </source>
</evidence>
<comment type="similarity">
    <text evidence="2">Belongs to the NAD(P)-dependent epimerase/dehydratase family. Dihydroflavonol-4-reductase subfamily.</text>
</comment>
<accession>A0A8H5H5B6</accession>
<evidence type="ECO:0000256" key="2">
    <source>
        <dbReference type="ARBA" id="ARBA00023445"/>
    </source>
</evidence>
<keyword evidence="5" id="KW-1185">Reference proteome</keyword>
<dbReference type="Gene3D" id="3.40.50.720">
    <property type="entry name" value="NAD(P)-binding Rossmann-like Domain"/>
    <property type="match status" value="1"/>
</dbReference>
<protein>
    <recommendedName>
        <fullName evidence="3">NAD-dependent epimerase/dehydratase domain-containing protein</fullName>
    </recommendedName>
</protein>
<evidence type="ECO:0000259" key="3">
    <source>
        <dbReference type="Pfam" id="PF01370"/>
    </source>
</evidence>
<dbReference type="Proteomes" id="UP000565441">
    <property type="component" value="Unassembled WGS sequence"/>
</dbReference>
<dbReference type="EMBL" id="JAACJP010000026">
    <property type="protein sequence ID" value="KAF5377007.1"/>
    <property type="molecule type" value="Genomic_DNA"/>
</dbReference>
<gene>
    <name evidence="4" type="ORF">D9615_007320</name>
</gene>
<dbReference type="AlphaFoldDB" id="A0A8H5H5B6"/>
<dbReference type="PANTHER" id="PTHR10366:SF564">
    <property type="entry name" value="STEROL-4-ALPHA-CARBOXYLATE 3-DEHYDROGENASE, DECARBOXYLATING"/>
    <property type="match status" value="1"/>
</dbReference>
<dbReference type="OrthoDB" id="2735536at2759"/>
<dbReference type="InterPro" id="IPR036291">
    <property type="entry name" value="NAD(P)-bd_dom_sf"/>
</dbReference>
<dbReference type="GO" id="GO:0016616">
    <property type="term" value="F:oxidoreductase activity, acting on the CH-OH group of donors, NAD or NADP as acceptor"/>
    <property type="evidence" value="ECO:0007669"/>
    <property type="project" value="TreeGrafter"/>
</dbReference>
<reference evidence="4 5" key="1">
    <citation type="journal article" date="2020" name="ISME J.">
        <title>Uncovering the hidden diversity of litter-decomposition mechanisms in mushroom-forming fungi.</title>
        <authorList>
            <person name="Floudas D."/>
            <person name="Bentzer J."/>
            <person name="Ahren D."/>
            <person name="Johansson T."/>
            <person name="Persson P."/>
            <person name="Tunlid A."/>
        </authorList>
    </citation>
    <scope>NUCLEOTIDE SEQUENCE [LARGE SCALE GENOMIC DNA]</scope>
    <source>
        <strain evidence="4 5">CBS 661.87</strain>
    </source>
</reference>
<dbReference type="InterPro" id="IPR050425">
    <property type="entry name" value="NAD(P)_dehydrat-like"/>
</dbReference>
<dbReference type="InterPro" id="IPR001509">
    <property type="entry name" value="Epimerase_deHydtase"/>
</dbReference>
<proteinExistence type="inferred from homology"/>
<organism evidence="4 5">
    <name type="scientific">Tricholomella constricta</name>
    <dbReference type="NCBI Taxonomy" id="117010"/>
    <lineage>
        <taxon>Eukaryota</taxon>
        <taxon>Fungi</taxon>
        <taxon>Dikarya</taxon>
        <taxon>Basidiomycota</taxon>
        <taxon>Agaricomycotina</taxon>
        <taxon>Agaricomycetes</taxon>
        <taxon>Agaricomycetidae</taxon>
        <taxon>Agaricales</taxon>
        <taxon>Tricholomatineae</taxon>
        <taxon>Lyophyllaceae</taxon>
        <taxon>Tricholomella</taxon>
    </lineage>
</organism>
<dbReference type="SUPFAM" id="SSF51735">
    <property type="entry name" value="NAD(P)-binding Rossmann-fold domains"/>
    <property type="match status" value="1"/>
</dbReference>
<dbReference type="Pfam" id="PF01370">
    <property type="entry name" value="Epimerase"/>
    <property type="match status" value="1"/>
</dbReference>
<evidence type="ECO:0000256" key="1">
    <source>
        <dbReference type="ARBA" id="ARBA00023002"/>
    </source>
</evidence>
<keyword evidence="1" id="KW-0560">Oxidoreductase</keyword>
<comment type="caution">
    <text evidence="4">The sequence shown here is derived from an EMBL/GenBank/DDBJ whole genome shotgun (WGS) entry which is preliminary data.</text>
</comment>
<feature type="domain" description="NAD-dependent epimerase/dehydratase" evidence="3">
    <location>
        <begin position="10"/>
        <end position="273"/>
    </location>
</feature>
<name>A0A8H5H5B6_9AGAR</name>